<proteinExistence type="predicted"/>
<dbReference type="PRINTS" id="PR00503">
    <property type="entry name" value="BROMODOMAIN"/>
</dbReference>
<dbReference type="Proteomes" id="UP001359559">
    <property type="component" value="Unassembled WGS sequence"/>
</dbReference>
<organism evidence="6 7">
    <name type="scientific">Clitoria ternatea</name>
    <name type="common">Butterfly pea</name>
    <dbReference type="NCBI Taxonomy" id="43366"/>
    <lineage>
        <taxon>Eukaryota</taxon>
        <taxon>Viridiplantae</taxon>
        <taxon>Streptophyta</taxon>
        <taxon>Embryophyta</taxon>
        <taxon>Tracheophyta</taxon>
        <taxon>Spermatophyta</taxon>
        <taxon>Magnoliopsida</taxon>
        <taxon>eudicotyledons</taxon>
        <taxon>Gunneridae</taxon>
        <taxon>Pentapetalae</taxon>
        <taxon>rosids</taxon>
        <taxon>fabids</taxon>
        <taxon>Fabales</taxon>
        <taxon>Fabaceae</taxon>
        <taxon>Papilionoideae</taxon>
        <taxon>50 kb inversion clade</taxon>
        <taxon>NPAAA clade</taxon>
        <taxon>indigoferoid/millettioid clade</taxon>
        <taxon>Phaseoleae</taxon>
        <taxon>Clitoria</taxon>
    </lineage>
</organism>
<evidence type="ECO:0000313" key="6">
    <source>
        <dbReference type="EMBL" id="KAK7319630.1"/>
    </source>
</evidence>
<dbReference type="Pfam" id="PF00439">
    <property type="entry name" value="Bromodomain"/>
    <property type="match status" value="1"/>
</dbReference>
<name>A0AAN9KKT0_CLITE</name>
<keyword evidence="3" id="KW-0175">Coiled coil</keyword>
<evidence type="ECO:0000259" key="5">
    <source>
        <dbReference type="PROSITE" id="PS50014"/>
    </source>
</evidence>
<feature type="domain" description="Bromo" evidence="5">
    <location>
        <begin position="174"/>
        <end position="236"/>
    </location>
</feature>
<dbReference type="SMART" id="SM00297">
    <property type="entry name" value="BROMO"/>
    <property type="match status" value="1"/>
</dbReference>
<keyword evidence="1 2" id="KW-0103">Bromodomain</keyword>
<feature type="compositionally biased region" description="Low complexity" evidence="4">
    <location>
        <begin position="259"/>
        <end position="268"/>
    </location>
</feature>
<evidence type="ECO:0000256" key="4">
    <source>
        <dbReference type="SAM" id="MobiDB-lite"/>
    </source>
</evidence>
<comment type="caution">
    <text evidence="6">The sequence shown here is derived from an EMBL/GenBank/DDBJ whole genome shotgun (WGS) entry which is preliminary data.</text>
</comment>
<feature type="coiled-coil region" evidence="3">
    <location>
        <begin position="81"/>
        <end position="108"/>
    </location>
</feature>
<dbReference type="PANTHER" id="PTHR37888">
    <property type="entry name" value="DNA-BINDING BROMODOMAIN-CONTAINING PROTEIN"/>
    <property type="match status" value="1"/>
</dbReference>
<feature type="region of interest" description="Disordered" evidence="4">
    <location>
        <begin position="259"/>
        <end position="321"/>
    </location>
</feature>
<keyword evidence="7" id="KW-1185">Reference proteome</keyword>
<evidence type="ECO:0000313" key="7">
    <source>
        <dbReference type="Proteomes" id="UP001359559"/>
    </source>
</evidence>
<dbReference type="InterPro" id="IPR036427">
    <property type="entry name" value="Bromodomain-like_sf"/>
</dbReference>
<dbReference type="CDD" id="cd04369">
    <property type="entry name" value="Bromodomain"/>
    <property type="match status" value="1"/>
</dbReference>
<accession>A0AAN9KKT0</accession>
<evidence type="ECO:0000256" key="1">
    <source>
        <dbReference type="ARBA" id="ARBA00023117"/>
    </source>
</evidence>
<gene>
    <name evidence="6" type="ORF">RJT34_04353</name>
</gene>
<protein>
    <recommendedName>
        <fullName evidence="5">Bromo domain-containing protein</fullName>
    </recommendedName>
</protein>
<dbReference type="PROSITE" id="PS50014">
    <property type="entry name" value="BROMODOMAIN_2"/>
    <property type="match status" value="1"/>
</dbReference>
<sequence length="321" mass="35796">MEEWGTWEELVLGGAVMRYGTQDWSIVALELQTQTRIVSPFTLTPEVCKAKYEELRKRYSGCPAWFEELRKERVAELRRALELSDGAIGSLEAKLESLKAEKSEKGDDCGINAIETSAKESDLSGHVCPISNCGEVVKSSGVIEEGNRNLRNGGIKDLMGILDSVLLVKGASTFGRKLDIQKRGRYKKMIRRHMDLDTIRSRIKNQKIKSMMELFRDLLLLTNNALVFNSKKTRRYKTALLLRDHVMKTLKEKRCFSSSATNANASSTLPVHVSPGAKKDSSPSVELPIKKAFGKPKNVGHEGAAGKNAKPMREKKSGRTK</sequence>
<evidence type="ECO:0000256" key="2">
    <source>
        <dbReference type="PROSITE-ProRule" id="PRU00035"/>
    </source>
</evidence>
<feature type="compositionally biased region" description="Basic and acidic residues" evidence="4">
    <location>
        <begin position="311"/>
        <end position="321"/>
    </location>
</feature>
<dbReference type="SUPFAM" id="SSF47370">
    <property type="entry name" value="Bromodomain"/>
    <property type="match status" value="1"/>
</dbReference>
<dbReference type="AlphaFoldDB" id="A0AAN9KKT0"/>
<reference evidence="6 7" key="1">
    <citation type="submission" date="2024-01" db="EMBL/GenBank/DDBJ databases">
        <title>The genomes of 5 underutilized Papilionoideae crops provide insights into root nodulation and disease resistance.</title>
        <authorList>
            <person name="Yuan L."/>
        </authorList>
    </citation>
    <scope>NUCLEOTIDE SEQUENCE [LARGE SCALE GENOMIC DNA]</scope>
    <source>
        <strain evidence="6">LY-2023</strain>
        <tissue evidence="6">Leaf</tissue>
    </source>
</reference>
<dbReference type="InterPro" id="IPR001487">
    <property type="entry name" value="Bromodomain"/>
</dbReference>
<dbReference type="EMBL" id="JAYKXN010000001">
    <property type="protein sequence ID" value="KAK7319630.1"/>
    <property type="molecule type" value="Genomic_DNA"/>
</dbReference>
<evidence type="ECO:0000256" key="3">
    <source>
        <dbReference type="SAM" id="Coils"/>
    </source>
</evidence>
<dbReference type="Gene3D" id="1.20.920.10">
    <property type="entry name" value="Bromodomain-like"/>
    <property type="match status" value="1"/>
</dbReference>
<dbReference type="PANTHER" id="PTHR37888:SF4">
    <property type="entry name" value="OS07G0565300 PROTEIN"/>
    <property type="match status" value="1"/>
</dbReference>